<gene>
    <name evidence="1" type="ORF">GMRT_jh002</name>
</gene>
<accession>A0A4Z1TDV8</accession>
<keyword evidence="2" id="KW-1185">Reference proteome</keyword>
<dbReference type="AlphaFoldDB" id="A0A4Z1TDV8"/>
<sequence length="145" mass="17003">MFCGRLDHLRTEVMRLLERRRINGLSWIPQALEREDVRQRLSVHKLSGAAIQARLIGSVTCIQHAWRRALVLRRQEKRHARLHLARVLTGKASGFTYLGRYTGPSTITEMIRTLPREEWADAFRRTWALLKGFYVLLGQEDRRGR</sequence>
<dbReference type="Proteomes" id="UP000315496">
    <property type="component" value="Chromosome 1"/>
</dbReference>
<proteinExistence type="predicted"/>
<comment type="caution">
    <text evidence="1">The sequence shown here is derived from an EMBL/GenBank/DDBJ whole genome shotgun (WGS) entry which is preliminary data.</text>
</comment>
<organism evidence="1 2">
    <name type="scientific">Giardia muris</name>
    <dbReference type="NCBI Taxonomy" id="5742"/>
    <lineage>
        <taxon>Eukaryota</taxon>
        <taxon>Metamonada</taxon>
        <taxon>Diplomonadida</taxon>
        <taxon>Hexamitidae</taxon>
        <taxon>Giardiinae</taxon>
        <taxon>Giardia</taxon>
    </lineage>
</organism>
<dbReference type="EMBL" id="VDLU01000001">
    <property type="protein sequence ID" value="TNJ30731.1"/>
    <property type="molecule type" value="Genomic_DNA"/>
</dbReference>
<name>A0A4Z1TDV8_GIAMU</name>
<dbReference type="VEuPathDB" id="GiardiaDB:GMRT_jh002"/>
<protein>
    <submittedName>
        <fullName evidence="1">Uncharacterized protein</fullName>
    </submittedName>
</protein>
<reference evidence="1 2" key="1">
    <citation type="submission" date="2019-05" db="EMBL/GenBank/DDBJ databases">
        <title>The compact genome of Giardia muris reveals important steps in the evolution of intestinal protozoan parasites.</title>
        <authorList>
            <person name="Xu F."/>
            <person name="Jimenez-Gonzalez A."/>
            <person name="Einarsson E."/>
            <person name="Astvaldsson A."/>
            <person name="Peirasmaki D."/>
            <person name="Eckmann L."/>
            <person name="Andersson J.O."/>
            <person name="Svard S.G."/>
            <person name="Jerlstrom-Hultqvist J."/>
        </authorList>
    </citation>
    <scope>NUCLEOTIDE SEQUENCE [LARGE SCALE GENOMIC DNA]</scope>
    <source>
        <strain evidence="1 2">Roberts-Thomson</strain>
    </source>
</reference>
<evidence type="ECO:0000313" key="2">
    <source>
        <dbReference type="Proteomes" id="UP000315496"/>
    </source>
</evidence>
<evidence type="ECO:0000313" key="1">
    <source>
        <dbReference type="EMBL" id="TNJ30731.1"/>
    </source>
</evidence>